<protein>
    <recommendedName>
        <fullName evidence="3">DUF429 domain-containing protein</fullName>
    </recommendedName>
</protein>
<reference evidence="1" key="1">
    <citation type="journal article" date="2014" name="Int. J. Syst. Evol. Microbiol.">
        <title>Complete genome sequence of Corynebacterium casei LMG S-19264T (=DSM 44701T), isolated from a smear-ripened cheese.</title>
        <authorList>
            <consortium name="US DOE Joint Genome Institute (JGI-PGF)"/>
            <person name="Walter F."/>
            <person name="Albersmeier A."/>
            <person name="Kalinowski J."/>
            <person name="Ruckert C."/>
        </authorList>
    </citation>
    <scope>NUCLEOTIDE SEQUENCE</scope>
    <source>
        <strain evidence="1">CGMCC 1.15330</strain>
    </source>
</reference>
<comment type="caution">
    <text evidence="1">The sequence shown here is derived from an EMBL/GenBank/DDBJ whole genome shotgun (WGS) entry which is preliminary data.</text>
</comment>
<reference evidence="1" key="2">
    <citation type="submission" date="2020-09" db="EMBL/GenBank/DDBJ databases">
        <authorList>
            <person name="Sun Q."/>
            <person name="Zhou Y."/>
        </authorList>
    </citation>
    <scope>NUCLEOTIDE SEQUENCE</scope>
    <source>
        <strain evidence="1">CGMCC 1.15330</strain>
    </source>
</reference>
<dbReference type="Proteomes" id="UP000623067">
    <property type="component" value="Unassembled WGS sequence"/>
</dbReference>
<gene>
    <name evidence="1" type="ORF">GCM10011380_26280</name>
</gene>
<dbReference type="EMBL" id="BMIH01000003">
    <property type="protein sequence ID" value="GGB35658.1"/>
    <property type="molecule type" value="Genomic_DNA"/>
</dbReference>
<dbReference type="RefSeq" id="WP_188659219.1">
    <property type="nucleotide sequence ID" value="NZ_BMIH01000003.1"/>
</dbReference>
<evidence type="ECO:0000313" key="2">
    <source>
        <dbReference type="Proteomes" id="UP000623067"/>
    </source>
</evidence>
<evidence type="ECO:0008006" key="3">
    <source>
        <dbReference type="Google" id="ProtNLM"/>
    </source>
</evidence>
<keyword evidence="2" id="KW-1185">Reference proteome</keyword>
<proteinExistence type="predicted"/>
<accession>A0A916WUQ6</accession>
<dbReference type="AlphaFoldDB" id="A0A916WUQ6"/>
<name>A0A916WUQ6_9SPHN</name>
<sequence length="288" mass="30934">MRRFARFACFDWSGAAVLRPPGIALAIIDRAGPPRMIEPPGGWSRMGALDWLREAAAAGEDMLIGIDFSPALPFADSGAYFPGWSDSPADARALWALVDDLTAGDLHLSVSTLFAHPEIARYFRQHGGRQGDRFGSRGGGRLRLTEERAKALRLSPSSTFNCVGAAQVGKSSLTGMRLLHKLGGAIPIWPFDAVPETGPLLVEIYTSLAARAAGLAPGRSKLRTPAALNAALIRFEAAPLAMPRHDDHRADAALTAAWLRHVADDPALWHPADLDRVAMTEGWTFGVT</sequence>
<organism evidence="1 2">
    <name type="scientific">Sphingomonas metalli</name>
    <dbReference type="NCBI Taxonomy" id="1779358"/>
    <lineage>
        <taxon>Bacteria</taxon>
        <taxon>Pseudomonadati</taxon>
        <taxon>Pseudomonadota</taxon>
        <taxon>Alphaproteobacteria</taxon>
        <taxon>Sphingomonadales</taxon>
        <taxon>Sphingomonadaceae</taxon>
        <taxon>Sphingomonas</taxon>
    </lineage>
</organism>
<evidence type="ECO:0000313" key="1">
    <source>
        <dbReference type="EMBL" id="GGB35658.1"/>
    </source>
</evidence>